<dbReference type="AlphaFoldDB" id="A0A1G4SRS5"/>
<dbReference type="OrthoDB" id="2631586at2"/>
<gene>
    <name evidence="2" type="ORF">SAMN04487970_103347</name>
</gene>
<proteinExistence type="predicted"/>
<organism evidence="2 3">
    <name type="scientific">Paenibacillus tianmuensis</name>
    <dbReference type="NCBI Taxonomy" id="624147"/>
    <lineage>
        <taxon>Bacteria</taxon>
        <taxon>Bacillati</taxon>
        <taxon>Bacillota</taxon>
        <taxon>Bacilli</taxon>
        <taxon>Bacillales</taxon>
        <taxon>Paenibacillaceae</taxon>
        <taxon>Paenibacillus</taxon>
    </lineage>
</organism>
<feature type="compositionally biased region" description="Basic and acidic residues" evidence="1">
    <location>
        <begin position="12"/>
        <end position="31"/>
    </location>
</feature>
<dbReference type="Proteomes" id="UP000198601">
    <property type="component" value="Unassembled WGS sequence"/>
</dbReference>
<name>A0A1G4SRS5_9BACL</name>
<evidence type="ECO:0008006" key="4">
    <source>
        <dbReference type="Google" id="ProtNLM"/>
    </source>
</evidence>
<dbReference type="STRING" id="624147.SAMN04487970_103347"/>
<reference evidence="3" key="1">
    <citation type="submission" date="2016-10" db="EMBL/GenBank/DDBJ databases">
        <authorList>
            <person name="Varghese N."/>
            <person name="Submissions S."/>
        </authorList>
    </citation>
    <scope>NUCLEOTIDE SEQUENCE [LARGE SCALE GENOMIC DNA]</scope>
    <source>
        <strain evidence="3">CGMCC 1.8946</strain>
    </source>
</reference>
<evidence type="ECO:0000313" key="3">
    <source>
        <dbReference type="Proteomes" id="UP000198601"/>
    </source>
</evidence>
<dbReference type="InterPro" id="IPR025097">
    <property type="entry name" value="DUF4023"/>
</dbReference>
<feature type="region of interest" description="Disordered" evidence="1">
    <location>
        <begin position="1"/>
        <end position="48"/>
    </location>
</feature>
<dbReference type="EMBL" id="FMTT01000033">
    <property type="protein sequence ID" value="SCW71701.1"/>
    <property type="molecule type" value="Genomic_DNA"/>
</dbReference>
<evidence type="ECO:0000313" key="2">
    <source>
        <dbReference type="EMBL" id="SCW71701.1"/>
    </source>
</evidence>
<sequence>MRDDLAGDTEAWLDKLHETQEKDEKNREHQGKGHPGKQLPTKRKSNQD</sequence>
<keyword evidence="3" id="KW-1185">Reference proteome</keyword>
<protein>
    <recommendedName>
        <fullName evidence="4">DUF4023 domain-containing protein</fullName>
    </recommendedName>
</protein>
<evidence type="ECO:0000256" key="1">
    <source>
        <dbReference type="SAM" id="MobiDB-lite"/>
    </source>
</evidence>
<dbReference type="RefSeq" id="WP_082420707.1">
    <property type="nucleotide sequence ID" value="NZ_FMTT01000033.1"/>
</dbReference>
<accession>A0A1G4SRS5</accession>
<feature type="compositionally biased region" description="Basic residues" evidence="1">
    <location>
        <begin position="32"/>
        <end position="48"/>
    </location>
</feature>
<dbReference type="Pfam" id="PF13215">
    <property type="entry name" value="DUF4023"/>
    <property type="match status" value="1"/>
</dbReference>